<dbReference type="InterPro" id="IPR010572">
    <property type="entry name" value="Tail_dom"/>
</dbReference>
<evidence type="ECO:0000259" key="2">
    <source>
        <dbReference type="Pfam" id="PF18994"/>
    </source>
</evidence>
<sequence>MLIIKDLHGNVEGLTDYKDLEINEEVNGDFSLSCQFINSENNSHAWDLIVEESIIEHEGHEYRIKKIAKEIYRKQIHAPHVFFDLIDHQVYDIQGGTMYPENAFAFILSGTGWTFEVVDSIPPQLLFNFGEDNALSLIRKACEAFNCEVKIEPNRHLKIYQQIGKDDDYQFRYKHNIKAIKENVDTTKLATVIRGYGGNNLQVTYTSPNVSVFGERHAEPVRDDDIIEASTMIERLKRELVDTPEASIELEAILLEGAELGDTIWLIHEKLGIEFQTRIMAKKSKPKTPSADTVTLGNRKQTLSDLLTETKIEINENAKQFRSKIEQTNDRITMEVESVNESIATLEIKADNIQLGVTELNGRMGNAESQLSIQAGQIQSKVSYSEYNGPTVTSMITQDPYSISLMAQNLNMQGLVTFTNLSTQGQTRIDGGNVYGERFVVGNGTGSTLTMTSVYGSHSLHSNDANGFRMSSNGSISLAANGGYGIYATGAPLVAQSGFRVDNGRKAEFSGEVNVNANCNASYLYEQWARVATQSWVLQVTNGLVTTTQLNNALRQKESEIVAWANNKFVAK</sequence>
<dbReference type="NCBIfam" id="TIGR01665">
    <property type="entry name" value="put_anti_recept"/>
    <property type="match status" value="1"/>
</dbReference>
<dbReference type="EMBL" id="JAGYPM010000003">
    <property type="protein sequence ID" value="MBS4191182.1"/>
    <property type="molecule type" value="Genomic_DNA"/>
</dbReference>
<dbReference type="Proteomes" id="UP000681027">
    <property type="component" value="Unassembled WGS sequence"/>
</dbReference>
<keyword evidence="4" id="KW-1185">Reference proteome</keyword>
<evidence type="ECO:0000313" key="3">
    <source>
        <dbReference type="EMBL" id="MBS4191182.1"/>
    </source>
</evidence>
<feature type="domain" description="Tail spike" evidence="1">
    <location>
        <begin position="82"/>
        <end position="309"/>
    </location>
</feature>
<reference evidence="3 4" key="1">
    <citation type="submission" date="2021-05" db="EMBL/GenBank/DDBJ databases">
        <title>Novel Bacillus species.</title>
        <authorList>
            <person name="Liu G."/>
        </authorList>
    </citation>
    <scope>NUCLEOTIDE SEQUENCE [LARGE SCALE GENOMIC DNA]</scope>
    <source>
        <strain evidence="3 4">FJAT-49705</strain>
    </source>
</reference>
<name>A0ABS5NTR1_9BACI</name>
<dbReference type="Gene3D" id="6.20.110.10">
    <property type="match status" value="1"/>
</dbReference>
<gene>
    <name evidence="3" type="ORF">KHA94_13415</name>
</gene>
<proteinExistence type="predicted"/>
<organism evidence="3 4">
    <name type="scientific">Cytobacillus citreus</name>
    <dbReference type="NCBI Taxonomy" id="2833586"/>
    <lineage>
        <taxon>Bacteria</taxon>
        <taxon>Bacillati</taxon>
        <taxon>Bacillota</taxon>
        <taxon>Bacilli</taxon>
        <taxon>Bacillales</taxon>
        <taxon>Bacillaceae</taxon>
        <taxon>Cytobacillus</taxon>
    </lineage>
</organism>
<dbReference type="Gene3D" id="3.55.50.40">
    <property type="match status" value="1"/>
</dbReference>
<feature type="domain" description="Prophage endopeptidase tail N-terminal" evidence="2">
    <location>
        <begin position="2"/>
        <end position="74"/>
    </location>
</feature>
<accession>A0ABS5NTR1</accession>
<comment type="caution">
    <text evidence="3">The sequence shown here is derived from an EMBL/GenBank/DDBJ whole genome shotgun (WGS) entry which is preliminary data.</text>
</comment>
<dbReference type="Pfam" id="PF18994">
    <property type="entry name" value="Prophage_tailD1"/>
    <property type="match status" value="1"/>
</dbReference>
<evidence type="ECO:0000313" key="4">
    <source>
        <dbReference type="Proteomes" id="UP000681027"/>
    </source>
</evidence>
<dbReference type="Pfam" id="PF06605">
    <property type="entry name" value="Prophage_tail"/>
    <property type="match status" value="1"/>
</dbReference>
<dbReference type="InterPro" id="IPR007119">
    <property type="entry name" value="Phage_tail_spike_N"/>
</dbReference>
<dbReference type="InterPro" id="IPR044051">
    <property type="entry name" value="Prophage_tail_N"/>
</dbReference>
<dbReference type="RefSeq" id="WP_213102641.1">
    <property type="nucleotide sequence ID" value="NZ_JAGYPM010000003.1"/>
</dbReference>
<evidence type="ECO:0000259" key="1">
    <source>
        <dbReference type="Pfam" id="PF06605"/>
    </source>
</evidence>
<protein>
    <submittedName>
        <fullName evidence="3">Phage tail protein</fullName>
    </submittedName>
</protein>